<gene>
    <name evidence="2" type="ORF">S06H3_49902</name>
</gene>
<dbReference type="Pfam" id="PF01902">
    <property type="entry name" value="Diphthami_syn_2"/>
    <property type="match status" value="1"/>
</dbReference>
<dbReference type="EMBL" id="BARV01031547">
    <property type="protein sequence ID" value="GAI38895.1"/>
    <property type="molecule type" value="Genomic_DNA"/>
</dbReference>
<comment type="caution">
    <text evidence="2">The sequence shown here is derived from an EMBL/GenBank/DDBJ whole genome shotgun (WGS) entry which is preliminary data.</text>
</comment>
<evidence type="ECO:0000313" key="2">
    <source>
        <dbReference type="EMBL" id="GAI38895.1"/>
    </source>
</evidence>
<evidence type="ECO:0000259" key="1">
    <source>
        <dbReference type="Pfam" id="PF01902"/>
    </source>
</evidence>
<feature type="domain" description="Diphthamide synthase" evidence="1">
    <location>
        <begin position="2"/>
        <end position="116"/>
    </location>
</feature>
<dbReference type="SUPFAM" id="SSF52402">
    <property type="entry name" value="Adenine nucleotide alpha hydrolases-like"/>
    <property type="match status" value="1"/>
</dbReference>
<name>X1PIM9_9ZZZZ</name>
<organism evidence="2">
    <name type="scientific">marine sediment metagenome</name>
    <dbReference type="NCBI Taxonomy" id="412755"/>
    <lineage>
        <taxon>unclassified sequences</taxon>
        <taxon>metagenomes</taxon>
        <taxon>ecological metagenomes</taxon>
    </lineage>
</organism>
<dbReference type="AlphaFoldDB" id="X1PIM9"/>
<protein>
    <recommendedName>
        <fullName evidence="1">Diphthamide synthase domain-containing protein</fullName>
    </recommendedName>
</protein>
<sequence length="117" mass="13665">MRFHGYKPNIVEEQARSIGLESIIIPTRSQEFDNDFKTALETVKHRGLRGIIFGDIFLADVREFYETRVRSVGLEYYDILWGQSTGSVIEDFIQCGFKAIVTSIWLKKLDRRYLGRQ</sequence>
<accession>X1PIM9</accession>
<reference evidence="2" key="1">
    <citation type="journal article" date="2014" name="Front. Microbiol.">
        <title>High frequency of phylogenetically diverse reductive dehalogenase-homologous genes in deep subseafloor sedimentary metagenomes.</title>
        <authorList>
            <person name="Kawai M."/>
            <person name="Futagami T."/>
            <person name="Toyoda A."/>
            <person name="Takaki Y."/>
            <person name="Nishi S."/>
            <person name="Hori S."/>
            <person name="Arai W."/>
            <person name="Tsubouchi T."/>
            <person name="Morono Y."/>
            <person name="Uchiyama I."/>
            <person name="Ito T."/>
            <person name="Fujiyama A."/>
            <person name="Inagaki F."/>
            <person name="Takami H."/>
        </authorList>
    </citation>
    <scope>NUCLEOTIDE SEQUENCE</scope>
    <source>
        <strain evidence="2">Expedition CK06-06</strain>
    </source>
</reference>
<dbReference type="Gene3D" id="3.40.50.620">
    <property type="entry name" value="HUPs"/>
    <property type="match status" value="1"/>
</dbReference>
<dbReference type="InterPro" id="IPR014729">
    <property type="entry name" value="Rossmann-like_a/b/a_fold"/>
</dbReference>
<proteinExistence type="predicted"/>
<dbReference type="InterPro" id="IPR002761">
    <property type="entry name" value="Diphthami_syn_dom"/>
</dbReference>